<dbReference type="VEuPathDB" id="VectorBase:CQUJHB001751"/>
<dbReference type="OMA" id="CLTTTHN"/>
<dbReference type="SMART" id="SM00186">
    <property type="entry name" value="FBG"/>
    <property type="match status" value="1"/>
</dbReference>
<dbReference type="VEuPathDB" id="VectorBase:CPIJ012627"/>
<evidence type="ECO:0000313" key="3">
    <source>
        <dbReference type="EMBL" id="EDS38160.1"/>
    </source>
</evidence>
<dbReference type="KEGG" id="cqu:CpipJ_CPIJ012627"/>
<dbReference type="InterPro" id="IPR036056">
    <property type="entry name" value="Fibrinogen-like_C"/>
</dbReference>
<dbReference type="CDD" id="cd00087">
    <property type="entry name" value="FReD"/>
    <property type="match status" value="1"/>
</dbReference>
<feature type="signal peptide" evidence="1">
    <location>
        <begin position="1"/>
        <end position="19"/>
    </location>
</feature>
<dbReference type="OrthoDB" id="7735550at2759"/>
<feature type="domain" description="Fibrinogen C-terminal" evidence="2">
    <location>
        <begin position="63"/>
        <end position="252"/>
    </location>
</feature>
<keyword evidence="1" id="KW-0732">Signal</keyword>
<name>B0X0J9_CULQU</name>
<proteinExistence type="predicted"/>
<dbReference type="InParanoid" id="B0X0J9"/>
<dbReference type="eggNOG" id="KOG2579">
    <property type="taxonomic scope" value="Eukaryota"/>
</dbReference>
<sequence>MCSLRVLFVSMFLPAGSHCSSFLILFVTCLCNGSAKESDCRFGYELLQKQLDHLQNQFLNLTKSADHYIESCRDVRPPQSSGLFRIRLTAQDPTSFSVYCEMVTVFGGGWTIVQHRYEGFVDFYRGWQDYRDGFGILGGESWLGLEQLHRLTARDSHELLVEVRNSSGSLLYAHYSEFRVGSEEQKYRILKLGSYSGSAGDWLRVHDGKKFTTYDSDNDSDRENCAKNFRGGWWFNHCFNRYGLKILCYAWY</sequence>
<accession>B0X0J9</accession>
<dbReference type="EnsemblMetazoa" id="CPIJ012627-RA">
    <property type="protein sequence ID" value="CPIJ012627-PA"/>
    <property type="gene ID" value="CPIJ012627"/>
</dbReference>
<dbReference type="PANTHER" id="PTHR19143:SF327">
    <property type="entry name" value="FI21813P1-RELATED"/>
    <property type="match status" value="1"/>
</dbReference>
<dbReference type="Proteomes" id="UP000002320">
    <property type="component" value="Unassembled WGS sequence"/>
</dbReference>
<dbReference type="GO" id="GO:0005615">
    <property type="term" value="C:extracellular space"/>
    <property type="evidence" value="ECO:0007669"/>
    <property type="project" value="TreeGrafter"/>
</dbReference>
<reference evidence="3" key="1">
    <citation type="submission" date="2007-03" db="EMBL/GenBank/DDBJ databases">
        <title>Annotation of Culex pipiens quinquefasciatus.</title>
        <authorList>
            <consortium name="The Broad Institute Genome Sequencing Platform"/>
            <person name="Atkinson P.W."/>
            <person name="Hemingway J."/>
            <person name="Christensen B.M."/>
            <person name="Higgs S."/>
            <person name="Kodira C."/>
            <person name="Hannick L."/>
            <person name="Megy K."/>
            <person name="O'Leary S."/>
            <person name="Pearson M."/>
            <person name="Haas B.J."/>
            <person name="Mauceli E."/>
            <person name="Wortman J.R."/>
            <person name="Lee N.H."/>
            <person name="Guigo R."/>
            <person name="Stanke M."/>
            <person name="Alvarado L."/>
            <person name="Amedeo P."/>
            <person name="Antoine C.H."/>
            <person name="Arensburger P."/>
            <person name="Bidwell S.L."/>
            <person name="Crawford M."/>
            <person name="Camaro F."/>
            <person name="Devon K."/>
            <person name="Engels R."/>
            <person name="Hammond M."/>
            <person name="Howarth C."/>
            <person name="Koehrsen M."/>
            <person name="Lawson D."/>
            <person name="Montgomery P."/>
            <person name="Nene V."/>
            <person name="Nusbaum C."/>
            <person name="Puiu D."/>
            <person name="Romero-Severson J."/>
            <person name="Severson D.W."/>
            <person name="Shumway M."/>
            <person name="Sisk P."/>
            <person name="Stolte C."/>
            <person name="Zeng Q."/>
            <person name="Eisenstadt E."/>
            <person name="Fraser-Liggett C."/>
            <person name="Strausberg R."/>
            <person name="Galagan J."/>
            <person name="Birren B."/>
            <person name="Collins F.H."/>
        </authorList>
    </citation>
    <scope>NUCLEOTIDE SEQUENCE [LARGE SCALE GENOMIC DNA]</scope>
    <source>
        <strain evidence="3">JHB</strain>
    </source>
</reference>
<gene>
    <name evidence="4" type="primary">6045889</name>
    <name evidence="3" type="ORF">CpipJ_CPIJ012627</name>
</gene>
<dbReference type="AlphaFoldDB" id="B0X0J9"/>
<evidence type="ECO:0000313" key="5">
    <source>
        <dbReference type="Proteomes" id="UP000002320"/>
    </source>
</evidence>
<dbReference type="Pfam" id="PF00147">
    <property type="entry name" value="Fibrinogen_C"/>
    <property type="match status" value="1"/>
</dbReference>
<dbReference type="InterPro" id="IPR014716">
    <property type="entry name" value="Fibrinogen_a/b/g_C_1"/>
</dbReference>
<dbReference type="Gene3D" id="3.90.215.10">
    <property type="entry name" value="Gamma Fibrinogen, chain A, domain 1"/>
    <property type="match status" value="1"/>
</dbReference>
<dbReference type="PROSITE" id="PS51406">
    <property type="entry name" value="FIBRINOGEN_C_2"/>
    <property type="match status" value="1"/>
</dbReference>
<dbReference type="SUPFAM" id="SSF56496">
    <property type="entry name" value="Fibrinogen C-terminal domain-like"/>
    <property type="match status" value="1"/>
</dbReference>
<dbReference type="InterPro" id="IPR002181">
    <property type="entry name" value="Fibrinogen_a/b/g_C_dom"/>
</dbReference>
<feature type="chain" id="PRO_5011408761" evidence="1">
    <location>
        <begin position="20"/>
        <end position="252"/>
    </location>
</feature>
<evidence type="ECO:0000256" key="1">
    <source>
        <dbReference type="SAM" id="SignalP"/>
    </source>
</evidence>
<reference evidence="4" key="2">
    <citation type="submission" date="2021-02" db="UniProtKB">
        <authorList>
            <consortium name="EnsemblMetazoa"/>
        </authorList>
    </citation>
    <scope>IDENTIFICATION</scope>
    <source>
        <strain evidence="4">JHB</strain>
    </source>
</reference>
<keyword evidence="5" id="KW-1185">Reference proteome</keyword>
<dbReference type="PANTHER" id="PTHR19143">
    <property type="entry name" value="FIBRINOGEN/TENASCIN/ANGIOPOEITIN"/>
    <property type="match status" value="1"/>
</dbReference>
<dbReference type="FunCoup" id="B0X0J9">
    <property type="interactions" value="7"/>
</dbReference>
<evidence type="ECO:0000313" key="4">
    <source>
        <dbReference type="EnsemblMetazoa" id="CPIJ012627-PA"/>
    </source>
</evidence>
<organism>
    <name type="scientific">Culex quinquefasciatus</name>
    <name type="common">Southern house mosquito</name>
    <name type="synonym">Culex pungens</name>
    <dbReference type="NCBI Taxonomy" id="7176"/>
    <lineage>
        <taxon>Eukaryota</taxon>
        <taxon>Metazoa</taxon>
        <taxon>Ecdysozoa</taxon>
        <taxon>Arthropoda</taxon>
        <taxon>Hexapoda</taxon>
        <taxon>Insecta</taxon>
        <taxon>Pterygota</taxon>
        <taxon>Neoptera</taxon>
        <taxon>Endopterygota</taxon>
        <taxon>Diptera</taxon>
        <taxon>Nematocera</taxon>
        <taxon>Culicoidea</taxon>
        <taxon>Culicidae</taxon>
        <taxon>Culicinae</taxon>
        <taxon>Culicini</taxon>
        <taxon>Culex</taxon>
        <taxon>Culex</taxon>
    </lineage>
</organism>
<dbReference type="STRING" id="7176.B0X0J9"/>
<protein>
    <submittedName>
        <fullName evidence="3 4">Angiopoietin-2</fullName>
    </submittedName>
</protein>
<dbReference type="HOGENOM" id="CLU_038628_1_0_1"/>
<dbReference type="InterPro" id="IPR050373">
    <property type="entry name" value="Fibrinogen_C-term_domain"/>
</dbReference>
<dbReference type="EMBL" id="DS232239">
    <property type="protein sequence ID" value="EDS38160.1"/>
    <property type="molecule type" value="Genomic_DNA"/>
</dbReference>
<evidence type="ECO:0000259" key="2">
    <source>
        <dbReference type="PROSITE" id="PS51406"/>
    </source>
</evidence>